<keyword evidence="1 4" id="KW-0812">Transmembrane</keyword>
<reference evidence="6" key="1">
    <citation type="submission" date="2022-09" db="EMBL/GenBank/DDBJ databases">
        <title>Intensive care unit water sources are persistently colonized with multi-drug resistant bacteria and are the site of extensive horizontal gene transfer of antibiotic resistance genes.</title>
        <authorList>
            <person name="Diorio-Toth L."/>
        </authorList>
    </citation>
    <scope>NUCLEOTIDE SEQUENCE</scope>
    <source>
        <strain evidence="6">GD04153</strain>
    </source>
</reference>
<evidence type="ECO:0000256" key="4">
    <source>
        <dbReference type="SAM" id="Phobius"/>
    </source>
</evidence>
<accession>A0AA42H072</accession>
<name>A0AA42H072_9HYPH</name>
<evidence type="ECO:0000256" key="1">
    <source>
        <dbReference type="ARBA" id="ARBA00022692"/>
    </source>
</evidence>
<feature type="transmembrane region" description="Helical" evidence="4">
    <location>
        <begin position="177"/>
        <end position="197"/>
    </location>
</feature>
<feature type="transmembrane region" description="Helical" evidence="4">
    <location>
        <begin position="91"/>
        <end position="108"/>
    </location>
</feature>
<dbReference type="Pfam" id="PF07690">
    <property type="entry name" value="MFS_1"/>
    <property type="match status" value="1"/>
</dbReference>
<organism evidence="6 7">
    <name type="scientific">Brucella intermedia GD04153</name>
    <dbReference type="NCBI Taxonomy" id="2975438"/>
    <lineage>
        <taxon>Bacteria</taxon>
        <taxon>Pseudomonadati</taxon>
        <taxon>Pseudomonadota</taxon>
        <taxon>Alphaproteobacteria</taxon>
        <taxon>Hyphomicrobiales</taxon>
        <taxon>Brucellaceae</taxon>
        <taxon>Brucella/Ochrobactrum group</taxon>
        <taxon>Brucella</taxon>
    </lineage>
</organism>
<feature type="transmembrane region" description="Helical" evidence="4">
    <location>
        <begin position="146"/>
        <end position="165"/>
    </location>
</feature>
<dbReference type="InterPro" id="IPR020846">
    <property type="entry name" value="MFS_dom"/>
</dbReference>
<comment type="caution">
    <text evidence="6">The sequence shown here is derived from an EMBL/GenBank/DDBJ whole genome shotgun (WGS) entry which is preliminary data.</text>
</comment>
<protein>
    <submittedName>
        <fullName evidence="6">MFS transporter</fullName>
    </submittedName>
</protein>
<evidence type="ECO:0000259" key="5">
    <source>
        <dbReference type="PROSITE" id="PS50850"/>
    </source>
</evidence>
<dbReference type="GO" id="GO:0022857">
    <property type="term" value="F:transmembrane transporter activity"/>
    <property type="evidence" value="ECO:0007669"/>
    <property type="project" value="InterPro"/>
</dbReference>
<keyword evidence="3 4" id="KW-0472">Membrane</keyword>
<sequence>MAVSVDGTRTTEARSAAQSPWPVLVTLCISVVLSMTTWFSATAVTPELKAAWSLSDTQVAWLTNGVQIGFVTGALLASFVNLPDIVRLNRLMATASIVAAGVNALLLLEPGPLGAVLCRFVTGMALAAVYPPAMKLVSTWFVRNRGLALGAVVGALTLGSSMPHLFRTITESIDWHIVIGLSSAASLIAGLSFLLFAREGPYPFGKAVFDPRQIGRVLKDRDLLLVNIGYFGHMWELYAMWAWLLIFLRTAFDGAFSASTASLLTFSAIASGVIGCVAGGLLSDRFGRTATTAGFMIVSGLCAIAIGFAFHGPVWCIALIAIVWGIAIIGDSPLFSAAVTELSNRDLVGTALSLQMGLGFALTVLVIWLMPRIADWMGSWQWTFLFLAPGPLIGAWAMLRLRASPVAIRLAHGRR</sequence>
<dbReference type="Gene3D" id="1.20.1250.20">
    <property type="entry name" value="MFS general substrate transporter like domains"/>
    <property type="match status" value="2"/>
</dbReference>
<gene>
    <name evidence="6" type="ORF">N7376_16305</name>
</gene>
<feature type="domain" description="Major facilitator superfamily (MFS) profile" evidence="5">
    <location>
        <begin position="23"/>
        <end position="406"/>
    </location>
</feature>
<feature type="transmembrane region" description="Helical" evidence="4">
    <location>
        <begin position="21"/>
        <end position="39"/>
    </location>
</feature>
<feature type="transmembrane region" description="Helical" evidence="4">
    <location>
        <begin position="114"/>
        <end position="134"/>
    </location>
</feature>
<dbReference type="EMBL" id="JAODYY010000007">
    <property type="protein sequence ID" value="MDH0125570.1"/>
    <property type="molecule type" value="Genomic_DNA"/>
</dbReference>
<feature type="transmembrane region" description="Helical" evidence="4">
    <location>
        <begin position="59"/>
        <end position="79"/>
    </location>
</feature>
<proteinExistence type="predicted"/>
<dbReference type="PANTHER" id="PTHR23521:SF3">
    <property type="entry name" value="MFS TRANSPORTER"/>
    <property type="match status" value="1"/>
</dbReference>
<feature type="transmembrane region" description="Helical" evidence="4">
    <location>
        <begin position="293"/>
        <end position="311"/>
    </location>
</feature>
<feature type="transmembrane region" description="Helical" evidence="4">
    <location>
        <begin position="382"/>
        <end position="399"/>
    </location>
</feature>
<feature type="transmembrane region" description="Helical" evidence="4">
    <location>
        <begin position="260"/>
        <end position="281"/>
    </location>
</feature>
<feature type="transmembrane region" description="Helical" evidence="4">
    <location>
        <begin position="317"/>
        <end position="335"/>
    </location>
</feature>
<dbReference type="Proteomes" id="UP001158087">
    <property type="component" value="Unassembled WGS sequence"/>
</dbReference>
<keyword evidence="2 4" id="KW-1133">Transmembrane helix</keyword>
<feature type="transmembrane region" description="Helical" evidence="4">
    <location>
        <begin position="347"/>
        <end position="370"/>
    </location>
</feature>
<evidence type="ECO:0000256" key="2">
    <source>
        <dbReference type="ARBA" id="ARBA00022989"/>
    </source>
</evidence>
<dbReference type="SUPFAM" id="SSF103473">
    <property type="entry name" value="MFS general substrate transporter"/>
    <property type="match status" value="1"/>
</dbReference>
<feature type="transmembrane region" description="Helical" evidence="4">
    <location>
        <begin position="223"/>
        <end position="248"/>
    </location>
</feature>
<dbReference type="GO" id="GO:0005886">
    <property type="term" value="C:plasma membrane"/>
    <property type="evidence" value="ECO:0007669"/>
    <property type="project" value="TreeGrafter"/>
</dbReference>
<dbReference type="PANTHER" id="PTHR23521">
    <property type="entry name" value="TRANSPORTER MFS SUPERFAMILY"/>
    <property type="match status" value="1"/>
</dbReference>
<dbReference type="InterPro" id="IPR036259">
    <property type="entry name" value="MFS_trans_sf"/>
</dbReference>
<dbReference type="PROSITE" id="PS50850">
    <property type="entry name" value="MFS"/>
    <property type="match status" value="1"/>
</dbReference>
<evidence type="ECO:0000313" key="7">
    <source>
        <dbReference type="Proteomes" id="UP001158087"/>
    </source>
</evidence>
<dbReference type="InterPro" id="IPR011701">
    <property type="entry name" value="MFS"/>
</dbReference>
<evidence type="ECO:0000256" key="3">
    <source>
        <dbReference type="ARBA" id="ARBA00023136"/>
    </source>
</evidence>
<dbReference type="AlphaFoldDB" id="A0AA42H072"/>
<evidence type="ECO:0000313" key="6">
    <source>
        <dbReference type="EMBL" id="MDH0125570.1"/>
    </source>
</evidence>